<evidence type="ECO:0000313" key="3">
    <source>
        <dbReference type="Proteomes" id="UP000708208"/>
    </source>
</evidence>
<keyword evidence="3" id="KW-1185">Reference proteome</keyword>
<evidence type="ECO:0000313" key="2">
    <source>
        <dbReference type="EMBL" id="CAG7716691.1"/>
    </source>
</evidence>
<feature type="non-terminal residue" evidence="2">
    <location>
        <position position="1"/>
    </location>
</feature>
<name>A0A8J2JA27_9HEXA</name>
<dbReference type="EMBL" id="CAJVCH010040449">
    <property type="protein sequence ID" value="CAG7716691.1"/>
    <property type="molecule type" value="Genomic_DNA"/>
</dbReference>
<accession>A0A8J2JA27</accession>
<comment type="caution">
    <text evidence="2">The sequence shown here is derived from an EMBL/GenBank/DDBJ whole genome shotgun (WGS) entry which is preliminary data.</text>
</comment>
<organism evidence="2 3">
    <name type="scientific">Allacma fusca</name>
    <dbReference type="NCBI Taxonomy" id="39272"/>
    <lineage>
        <taxon>Eukaryota</taxon>
        <taxon>Metazoa</taxon>
        <taxon>Ecdysozoa</taxon>
        <taxon>Arthropoda</taxon>
        <taxon>Hexapoda</taxon>
        <taxon>Collembola</taxon>
        <taxon>Symphypleona</taxon>
        <taxon>Sminthuridae</taxon>
        <taxon>Allacma</taxon>
    </lineage>
</organism>
<feature type="signal peptide" evidence="1">
    <location>
        <begin position="1"/>
        <end position="22"/>
    </location>
</feature>
<sequence length="99" mass="11751">MNYKGALSFLLSFIFFSSLGFAIEDPTPVFELTLQNDTFLNKRIYTKMRNYFTKTTFFKNFTLEDTIEAVDAIHNWKAPEEFVNKLPYYLSGYDYEDRP</sequence>
<proteinExistence type="predicted"/>
<feature type="chain" id="PRO_5035167793" evidence="1">
    <location>
        <begin position="23"/>
        <end position="99"/>
    </location>
</feature>
<gene>
    <name evidence="2" type="ORF">AFUS01_LOCUS6186</name>
</gene>
<dbReference type="OrthoDB" id="203812at2759"/>
<reference evidence="2" key="1">
    <citation type="submission" date="2021-06" db="EMBL/GenBank/DDBJ databases">
        <authorList>
            <person name="Hodson N. C."/>
            <person name="Mongue J. A."/>
            <person name="Jaron S. K."/>
        </authorList>
    </citation>
    <scope>NUCLEOTIDE SEQUENCE</scope>
</reference>
<dbReference type="Proteomes" id="UP000708208">
    <property type="component" value="Unassembled WGS sequence"/>
</dbReference>
<evidence type="ECO:0000256" key="1">
    <source>
        <dbReference type="SAM" id="SignalP"/>
    </source>
</evidence>
<keyword evidence="1" id="KW-0732">Signal</keyword>
<dbReference type="AlphaFoldDB" id="A0A8J2JA27"/>
<protein>
    <submittedName>
        <fullName evidence="2">Uncharacterized protein</fullName>
    </submittedName>
</protein>